<name>A0A0F9EYP4_9ZZZZ</name>
<feature type="non-terminal residue" evidence="1">
    <location>
        <position position="730"/>
    </location>
</feature>
<comment type="caution">
    <text evidence="1">The sequence shown here is derived from an EMBL/GenBank/DDBJ whole genome shotgun (WGS) entry which is preliminary data.</text>
</comment>
<protein>
    <submittedName>
        <fullName evidence="1">Uncharacterized protein</fullName>
    </submittedName>
</protein>
<gene>
    <name evidence="1" type="ORF">LCGC14_2017530</name>
</gene>
<dbReference type="AlphaFoldDB" id="A0A0F9EYP4"/>
<reference evidence="1" key="1">
    <citation type="journal article" date="2015" name="Nature">
        <title>Complex archaea that bridge the gap between prokaryotes and eukaryotes.</title>
        <authorList>
            <person name="Spang A."/>
            <person name="Saw J.H."/>
            <person name="Jorgensen S.L."/>
            <person name="Zaremba-Niedzwiedzka K."/>
            <person name="Martijn J."/>
            <person name="Lind A.E."/>
            <person name="van Eijk R."/>
            <person name="Schleper C."/>
            <person name="Guy L."/>
            <person name="Ettema T.J."/>
        </authorList>
    </citation>
    <scope>NUCLEOTIDE SEQUENCE</scope>
</reference>
<proteinExistence type="predicted"/>
<dbReference type="EMBL" id="LAZR01023245">
    <property type="protein sequence ID" value="KKL79169.1"/>
    <property type="molecule type" value="Genomic_DNA"/>
</dbReference>
<organism evidence="1">
    <name type="scientific">marine sediment metagenome</name>
    <dbReference type="NCBI Taxonomy" id="412755"/>
    <lineage>
        <taxon>unclassified sequences</taxon>
        <taxon>metagenomes</taxon>
        <taxon>ecological metagenomes</taxon>
    </lineage>
</organism>
<accession>A0A0F9EYP4</accession>
<feature type="non-terminal residue" evidence="1">
    <location>
        <position position="1"/>
    </location>
</feature>
<evidence type="ECO:0000313" key="1">
    <source>
        <dbReference type="EMBL" id="KKL79169.1"/>
    </source>
</evidence>
<sequence>NQGASPLSNLTNFTEVGVFNVTGFYSGNENYTSDFETWWVTVTSDQFPVVNVTFPLNQTYNVDVTELNYTATDDNSVSACWYSLDGGATNSSPDFTCSNFTSLTSIQGSNNWTVYANDSINQISSDVVFFFKDTIFPQFTNHQRNPVTPNEDQNVQINVTVTETNPDTVILEFNNGTATNYTVTTNNGDEFFYTIGTGNYTAHDSVNYSWYANDTAGNLNKSSLQSFTVANQIPSVSAPGLNDTTPLTNYIISCNGGDFSDNDNEDIEQDRFFRWYDTDVEISGETLQTLDLSVSGLDKGDVIKCSTRVYDGFDNSSWVNSSNTATIQNSPPVITNPLTTINWNANGTTFTYDYDYTDDDSDGETWYDNTTLFDINGTGYVSDTPTESEAGIYEIKINVSDGTINTTDDFTYTINDVTLPNISFVSPTEANDSQLTRNYIQVNVTASDGKALDTITIFLYNSTSLVQTNTSSTSPFLSNFTNLPDAIYYFNSTANDTAGNTNQTETRTSTIDTGPPIINYVSPTETSGVSRARNYIEINVTASDPKLDKIIIRLYNSSNIQINSATTSTSPNFINFTLSDGLYFYNATANDTLSQENSTATRNITLDTAVPLIEFVSPTENNNTVFNNRDWVFVNVSVTETSPRNITYILFNSTEKVNETTFLMTDQFSNNTINFTGLPEETYYYNVTIVDAISNSNSTETRIIHLTTLSLFFNGIEGNIDAELNSSINL</sequence>